<evidence type="ECO:0000313" key="3">
    <source>
        <dbReference type="Proteomes" id="UP000007129"/>
    </source>
</evidence>
<dbReference type="Pfam" id="PF07859">
    <property type="entry name" value="Abhydrolase_3"/>
    <property type="match status" value="1"/>
</dbReference>
<dbReference type="InterPro" id="IPR050466">
    <property type="entry name" value="Carboxylest/Gibb_receptor"/>
</dbReference>
<dbReference type="GO" id="GO:0016787">
    <property type="term" value="F:hydrolase activity"/>
    <property type="evidence" value="ECO:0007669"/>
    <property type="project" value="UniProtKB-KW"/>
</dbReference>
<dbReference type="STRING" id="1126212.K2SA79"/>
<comment type="caution">
    <text evidence="2">The sequence shown here is derived from an EMBL/GenBank/DDBJ whole genome shotgun (WGS) entry which is preliminary data.</text>
</comment>
<keyword evidence="2" id="KW-0378">Hydrolase</keyword>
<dbReference type="InterPro" id="IPR029058">
    <property type="entry name" value="AB_hydrolase_fold"/>
</dbReference>
<dbReference type="SUPFAM" id="SSF53474">
    <property type="entry name" value="alpha/beta-Hydrolases"/>
    <property type="match status" value="1"/>
</dbReference>
<dbReference type="HOGENOM" id="CLU_012494_9_1_1"/>
<dbReference type="PANTHER" id="PTHR23024">
    <property type="entry name" value="ARYLACETAMIDE DEACETYLASE"/>
    <property type="match status" value="1"/>
</dbReference>
<name>K2SA79_MACPH</name>
<dbReference type="PANTHER" id="PTHR23024:SF339">
    <property type="entry name" value="ALPHA_BETA HYDROLASE FOLD-3 DOMAIN-CONTAINING PROTEIN"/>
    <property type="match status" value="1"/>
</dbReference>
<dbReference type="eggNOG" id="ENOG502RQ43">
    <property type="taxonomic scope" value="Eukaryota"/>
</dbReference>
<dbReference type="InParanoid" id="K2SA79"/>
<gene>
    <name evidence="2" type="ORF">MPH_00716</name>
</gene>
<reference evidence="2 3" key="1">
    <citation type="journal article" date="2012" name="BMC Genomics">
        <title>Tools to kill: Genome of one of the most destructive plant pathogenic fungi Macrophomina phaseolina.</title>
        <authorList>
            <person name="Islam M.S."/>
            <person name="Haque M.S."/>
            <person name="Islam M.M."/>
            <person name="Emdad E.M."/>
            <person name="Halim A."/>
            <person name="Hossen Q.M.M."/>
            <person name="Hossain M.Z."/>
            <person name="Ahmed B."/>
            <person name="Rahim S."/>
            <person name="Rahman M.S."/>
            <person name="Alam M.M."/>
            <person name="Hou S."/>
            <person name="Wan X."/>
            <person name="Saito J.A."/>
            <person name="Alam M."/>
        </authorList>
    </citation>
    <scope>NUCLEOTIDE SEQUENCE [LARGE SCALE GENOMIC DNA]</scope>
    <source>
        <strain evidence="2 3">MS6</strain>
    </source>
</reference>
<dbReference type="OrthoDB" id="19653at2759"/>
<dbReference type="VEuPathDB" id="FungiDB:MPH_00716"/>
<dbReference type="Proteomes" id="UP000007129">
    <property type="component" value="Unassembled WGS sequence"/>
</dbReference>
<dbReference type="InterPro" id="IPR013094">
    <property type="entry name" value="AB_hydrolase_3"/>
</dbReference>
<dbReference type="AlphaFoldDB" id="K2SA79"/>
<dbReference type="EMBL" id="AHHD01000035">
    <property type="protein sequence ID" value="EKG21797.1"/>
    <property type="molecule type" value="Genomic_DNA"/>
</dbReference>
<organism evidence="2 3">
    <name type="scientific">Macrophomina phaseolina (strain MS6)</name>
    <name type="common">Charcoal rot fungus</name>
    <dbReference type="NCBI Taxonomy" id="1126212"/>
    <lineage>
        <taxon>Eukaryota</taxon>
        <taxon>Fungi</taxon>
        <taxon>Dikarya</taxon>
        <taxon>Ascomycota</taxon>
        <taxon>Pezizomycotina</taxon>
        <taxon>Dothideomycetes</taxon>
        <taxon>Dothideomycetes incertae sedis</taxon>
        <taxon>Botryosphaeriales</taxon>
        <taxon>Botryosphaeriaceae</taxon>
        <taxon>Macrophomina</taxon>
    </lineage>
</organism>
<protein>
    <submittedName>
        <fullName evidence="2">Alpha/beta hydrolase fold-3</fullName>
    </submittedName>
</protein>
<feature type="domain" description="Alpha/beta hydrolase fold-3" evidence="1">
    <location>
        <begin position="44"/>
        <end position="169"/>
    </location>
</feature>
<proteinExistence type="predicted"/>
<accession>K2SA79</accession>
<evidence type="ECO:0000313" key="2">
    <source>
        <dbReference type="EMBL" id="EKG21797.1"/>
    </source>
</evidence>
<dbReference type="Gene3D" id="3.40.50.1820">
    <property type="entry name" value="alpha/beta hydrolase"/>
    <property type="match status" value="1"/>
</dbReference>
<sequence>MDPIYQGFELLTAYYKTVDLTPINVDILVPQNLTAGCYPTIARFHGGGFTSGSSLHTGFFPRWILDLALSFGAIIISPNYRLLPESNAIDILEDLDDLWKWLTPNLNELLKSCAASGIQADLNRILTVGESAGGYLSVQFALDHAHEGVVATIAECAAFDIRAMAAAGGNQTTAINSSSIGVEKRSDCSNTPVIADPTLSRFGIISEIIQSGKMLDYFPDEVERVHPFDRVANGTRMPPTFLIHGLDDTVVPSAQSERFAQLLFEQNPDASVHLELQPGEHLMDVPLRLGHPWLTRGVELVESAWLGRAAVSGMSSSEGHSC</sequence>
<evidence type="ECO:0000259" key="1">
    <source>
        <dbReference type="Pfam" id="PF07859"/>
    </source>
</evidence>